<feature type="transmembrane region" description="Helical" evidence="1">
    <location>
        <begin position="12"/>
        <end position="31"/>
    </location>
</feature>
<sequence>MTDPMLTVFDIFALACGLLIGLSLAFLHTWLSRRAVEELLAGGSRRALHPGSSVARVHRVLLGFPVRVLLPAIGLAALVLLSNGSLLAGLLGFLLGQRVALHHMPPRTDV</sequence>
<keyword evidence="1" id="KW-1133">Transmembrane helix</keyword>
<dbReference type="AlphaFoldDB" id="C4N422"/>
<keyword evidence="1" id="KW-0812">Transmembrane</keyword>
<reference evidence="2" key="1">
    <citation type="journal article" date="2009" name="FEMS Microbiol. Lett.">
        <title>Production of porphyrin intermediates in Escherichia coli carrying soil metagenomic genes.</title>
        <authorList>
            <person name="Kim J.-S."/>
            <person name="Lim H.K."/>
            <person name="Lee M.H."/>
            <person name="Park J.-H."/>
            <person name="Hwang E.C."/>
            <person name="Moon B.J."/>
            <person name="Lee S.-W."/>
        </authorList>
    </citation>
    <scope>NUCLEOTIDE SEQUENCE</scope>
</reference>
<accession>C4N422</accession>
<organism evidence="2">
    <name type="scientific">uncultured bacterium pSY1435</name>
    <dbReference type="NCBI Taxonomy" id="561717"/>
    <lineage>
        <taxon>Bacteria</taxon>
        <taxon>environmental samples</taxon>
    </lineage>
</organism>
<keyword evidence="1" id="KW-0472">Membrane</keyword>
<dbReference type="EMBL" id="FJ209046">
    <property type="protein sequence ID" value="ACJ66832.1"/>
    <property type="molecule type" value="Genomic_DNA"/>
</dbReference>
<protein>
    <submittedName>
        <fullName evidence="2">Uncharacterized protein</fullName>
    </submittedName>
</protein>
<name>C4N422_9BACT</name>
<feature type="transmembrane region" description="Helical" evidence="1">
    <location>
        <begin position="68"/>
        <end position="95"/>
    </location>
</feature>
<proteinExistence type="predicted"/>
<evidence type="ECO:0000313" key="2">
    <source>
        <dbReference type="EMBL" id="ACJ66832.1"/>
    </source>
</evidence>
<evidence type="ECO:0000256" key="1">
    <source>
        <dbReference type="SAM" id="Phobius"/>
    </source>
</evidence>